<dbReference type="VEuPathDB" id="VectorBase:PPAPM1_009182"/>
<name>A0A1B0D365_PHLPP</name>
<dbReference type="EnsemblMetazoa" id="PPAI001788-RA">
    <property type="protein sequence ID" value="PPAI001788-PA"/>
    <property type="gene ID" value="PPAI001788"/>
</dbReference>
<protein>
    <submittedName>
        <fullName evidence="2">Uncharacterized protein</fullName>
    </submittedName>
</protein>
<organism evidence="2 3">
    <name type="scientific">Phlebotomus papatasi</name>
    <name type="common">Sandfly</name>
    <dbReference type="NCBI Taxonomy" id="29031"/>
    <lineage>
        <taxon>Eukaryota</taxon>
        <taxon>Metazoa</taxon>
        <taxon>Ecdysozoa</taxon>
        <taxon>Arthropoda</taxon>
        <taxon>Hexapoda</taxon>
        <taxon>Insecta</taxon>
        <taxon>Pterygota</taxon>
        <taxon>Neoptera</taxon>
        <taxon>Endopterygota</taxon>
        <taxon>Diptera</taxon>
        <taxon>Nematocera</taxon>
        <taxon>Psychodoidea</taxon>
        <taxon>Psychodidae</taxon>
        <taxon>Phlebotomus</taxon>
        <taxon>Phlebotomus</taxon>
    </lineage>
</organism>
<feature type="region of interest" description="Disordered" evidence="1">
    <location>
        <begin position="152"/>
        <end position="253"/>
    </location>
</feature>
<keyword evidence="3" id="KW-1185">Reference proteome</keyword>
<feature type="compositionally biased region" description="Low complexity" evidence="1">
    <location>
        <begin position="160"/>
        <end position="170"/>
    </location>
</feature>
<evidence type="ECO:0000313" key="2">
    <source>
        <dbReference type="EnsemblMetazoa" id="PPAI001788-PA"/>
    </source>
</evidence>
<dbReference type="Proteomes" id="UP000092462">
    <property type="component" value="Unassembled WGS sequence"/>
</dbReference>
<accession>A0A1B0D365</accession>
<dbReference type="EMBL" id="AJVK01023316">
    <property type="status" value="NOT_ANNOTATED_CDS"/>
    <property type="molecule type" value="Genomic_DNA"/>
</dbReference>
<feature type="compositionally biased region" description="Polar residues" evidence="1">
    <location>
        <begin position="230"/>
        <end position="253"/>
    </location>
</feature>
<sequence length="304" mass="32107">MPMVVGALMADVVGITAGVVGAAKLGFSPTTLVCALRMLIWGRVVINLAVASSGITALKDCDPGVEGAGKFGATLGRDYRGFLLDSRTTQASWGHAIYRSTPYLPMAVPLSNTHSRYASTQNLSDSYVQLPGAYSPLYSPSVASLCSSYEPPPPLPLRPRPISTTSIFSRSRSDDNILNSIDAQPKARRLPPPPPPIDAKRSLKPPIPTPTENTQVSASTSKTIPVPSPAKTTQAQVNGSTTTGKAESSTSPPTIDIHALREKSKNLDLPLIAALCNDRQVPGIGSEYRTAGQATQIYREPSAS</sequence>
<evidence type="ECO:0000256" key="1">
    <source>
        <dbReference type="SAM" id="MobiDB-lite"/>
    </source>
</evidence>
<reference evidence="2" key="1">
    <citation type="submission" date="2022-08" db="UniProtKB">
        <authorList>
            <consortium name="EnsemblMetazoa"/>
        </authorList>
    </citation>
    <scope>IDENTIFICATION</scope>
    <source>
        <strain evidence="2">Israel</strain>
    </source>
</reference>
<evidence type="ECO:0000313" key="3">
    <source>
        <dbReference type="Proteomes" id="UP000092462"/>
    </source>
</evidence>
<dbReference type="VEuPathDB" id="VectorBase:PPAI001788"/>
<feature type="compositionally biased region" description="Polar residues" evidence="1">
    <location>
        <begin position="210"/>
        <end position="223"/>
    </location>
</feature>
<dbReference type="AlphaFoldDB" id="A0A1B0D365"/>
<proteinExistence type="predicted"/>